<comment type="caution">
    <text evidence="2">The sequence shown here is derived from an EMBL/GenBank/DDBJ whole genome shotgun (WGS) entry which is preliminary data.</text>
</comment>
<dbReference type="EMBL" id="WHNZ01000022">
    <property type="protein sequence ID" value="NOV00854.1"/>
    <property type="molecule type" value="Genomic_DNA"/>
</dbReference>
<keyword evidence="3" id="KW-1185">Reference proteome</keyword>
<evidence type="ECO:0000259" key="1">
    <source>
        <dbReference type="Pfam" id="PF02627"/>
    </source>
</evidence>
<dbReference type="InterPro" id="IPR029032">
    <property type="entry name" value="AhpD-like"/>
</dbReference>
<dbReference type="InterPro" id="IPR004675">
    <property type="entry name" value="AhpD_core"/>
</dbReference>
<name>A0ABX1ZL87_9BACL</name>
<dbReference type="InterPro" id="IPR003779">
    <property type="entry name" value="CMD-like"/>
</dbReference>
<accession>A0ABX1ZL87</accession>
<dbReference type="NCBIfam" id="TIGR00778">
    <property type="entry name" value="ahpD_dom"/>
    <property type="match status" value="2"/>
</dbReference>
<dbReference type="SUPFAM" id="SSF69118">
    <property type="entry name" value="AhpD-like"/>
    <property type="match status" value="2"/>
</dbReference>
<evidence type="ECO:0000313" key="3">
    <source>
        <dbReference type="Proteomes" id="UP000618579"/>
    </source>
</evidence>
<feature type="domain" description="Carboxymuconolactone decarboxylase-like" evidence="1">
    <location>
        <begin position="51"/>
        <end position="128"/>
    </location>
</feature>
<evidence type="ECO:0000313" key="2">
    <source>
        <dbReference type="EMBL" id="NOV00854.1"/>
    </source>
</evidence>
<dbReference type="Proteomes" id="UP000618579">
    <property type="component" value="Unassembled WGS sequence"/>
</dbReference>
<dbReference type="PANTHER" id="PTHR33930">
    <property type="entry name" value="ALKYL HYDROPEROXIDE REDUCTASE AHPD"/>
    <property type="match status" value="1"/>
</dbReference>
<proteinExistence type="predicted"/>
<gene>
    <name evidence="2" type="ORF">GC097_12595</name>
</gene>
<reference evidence="2 3" key="1">
    <citation type="submission" date="2019-10" db="EMBL/GenBank/DDBJ databases">
        <title>Description of Paenibacillus pedi sp. nov.</title>
        <authorList>
            <person name="Carlier A."/>
            <person name="Qi S."/>
        </authorList>
    </citation>
    <scope>NUCLEOTIDE SEQUENCE [LARGE SCALE GENOMIC DNA]</scope>
    <source>
        <strain evidence="2 3">LMG 31457</strain>
    </source>
</reference>
<dbReference type="Gene3D" id="1.20.1290.10">
    <property type="entry name" value="AhpD-like"/>
    <property type="match status" value="2"/>
</dbReference>
<dbReference type="PANTHER" id="PTHR33930:SF8">
    <property type="entry name" value="4-CARBOXYMUCONOLACTONE DECARBOXYLASE"/>
    <property type="match status" value="1"/>
</dbReference>
<sequence>MLTAENKLDIIIFEMKKWRNMEMNMNHSNSLYERSNLKRVAELQEIVPQGSKAFFQFMGEAFAEKAIASRTKELIAVAVTHVTGCPYCIDVHTGKFKKLEGSVEEVVEAILVAGAVNAETVLFHSVNAWNTMHDLVSNELYATSNASKLPQVKETRPETFAAFEQFQSTAMADGAIDAKTKQLIAVVIAHVNGCAYSIDNHTRKFKALGGTAEELMEGLLVGGVANAGYVLTHGINALNAYDYHSDAVARN</sequence>
<organism evidence="2 3">
    <name type="scientific">Paenibacillus planticolens</name>
    <dbReference type="NCBI Taxonomy" id="2654976"/>
    <lineage>
        <taxon>Bacteria</taxon>
        <taxon>Bacillati</taxon>
        <taxon>Bacillota</taxon>
        <taxon>Bacilli</taxon>
        <taxon>Bacillales</taxon>
        <taxon>Paenibacillaceae</taxon>
        <taxon>Paenibacillus</taxon>
    </lineage>
</organism>
<protein>
    <submittedName>
        <fullName evidence="2">Alkylhydroperoxidase</fullName>
    </submittedName>
</protein>
<feature type="domain" description="Carboxymuconolactone decarboxylase-like" evidence="1">
    <location>
        <begin position="157"/>
        <end position="239"/>
    </location>
</feature>
<dbReference type="Pfam" id="PF02627">
    <property type="entry name" value="CMD"/>
    <property type="match status" value="2"/>
</dbReference>